<feature type="chain" id="PRO_5015485818" evidence="1">
    <location>
        <begin position="20"/>
        <end position="119"/>
    </location>
</feature>
<gene>
    <name evidence="2" type="ORF">C7H19_24025</name>
</gene>
<organism evidence="2 3">
    <name type="scientific">Aphanothece hegewaldii CCALA 016</name>
    <dbReference type="NCBI Taxonomy" id="2107694"/>
    <lineage>
        <taxon>Bacteria</taxon>
        <taxon>Bacillati</taxon>
        <taxon>Cyanobacteriota</taxon>
        <taxon>Cyanophyceae</taxon>
        <taxon>Oscillatoriophycideae</taxon>
        <taxon>Chroococcales</taxon>
        <taxon>Aphanothecaceae</taxon>
        <taxon>Aphanothece</taxon>
    </lineage>
</organism>
<dbReference type="RefSeq" id="WP_106459440.1">
    <property type="nucleotide sequence ID" value="NZ_PXOH01000058.1"/>
</dbReference>
<proteinExistence type="predicted"/>
<evidence type="ECO:0000256" key="1">
    <source>
        <dbReference type="SAM" id="SignalP"/>
    </source>
</evidence>
<reference evidence="2 3" key="1">
    <citation type="submission" date="2018-03" db="EMBL/GenBank/DDBJ databases">
        <title>The ancient ancestry and fast evolution of plastids.</title>
        <authorList>
            <person name="Moore K.R."/>
            <person name="Magnabosco C."/>
            <person name="Momper L."/>
            <person name="Gold D.A."/>
            <person name="Bosak T."/>
            <person name="Fournier G.P."/>
        </authorList>
    </citation>
    <scope>NUCLEOTIDE SEQUENCE [LARGE SCALE GENOMIC DNA]</scope>
    <source>
        <strain evidence="2 3">CCALA 016</strain>
    </source>
</reference>
<dbReference type="EMBL" id="PXOH01000058">
    <property type="protein sequence ID" value="PSF30076.1"/>
    <property type="molecule type" value="Genomic_DNA"/>
</dbReference>
<feature type="signal peptide" evidence="1">
    <location>
        <begin position="1"/>
        <end position="19"/>
    </location>
</feature>
<dbReference type="AlphaFoldDB" id="A0A2T1LQW0"/>
<comment type="caution">
    <text evidence="2">The sequence shown here is derived from an EMBL/GenBank/DDBJ whole genome shotgun (WGS) entry which is preliminary data.</text>
</comment>
<dbReference type="Proteomes" id="UP000239001">
    <property type="component" value="Unassembled WGS sequence"/>
</dbReference>
<reference evidence="2 3" key="2">
    <citation type="submission" date="2018-03" db="EMBL/GenBank/DDBJ databases">
        <authorList>
            <person name="Keele B.F."/>
        </authorList>
    </citation>
    <scope>NUCLEOTIDE SEQUENCE [LARGE SCALE GENOMIC DNA]</scope>
    <source>
        <strain evidence="2 3">CCALA 016</strain>
    </source>
</reference>
<evidence type="ECO:0000313" key="3">
    <source>
        <dbReference type="Proteomes" id="UP000239001"/>
    </source>
</evidence>
<sequence>MKKLTSLIGLLNCTINAVATPPVAAESFCPNAIKTSQIEVVTIYSTHSKTETFFGYECPEHLSYRGDTDCLLIENTTIQLTKPTIIRSELQCKREIPENLNLDKKVKTLESIQRTGFNL</sequence>
<protein>
    <submittedName>
        <fullName evidence="2">Uncharacterized protein</fullName>
    </submittedName>
</protein>
<name>A0A2T1LQW0_9CHRO</name>
<keyword evidence="1" id="KW-0732">Signal</keyword>
<keyword evidence="3" id="KW-1185">Reference proteome</keyword>
<evidence type="ECO:0000313" key="2">
    <source>
        <dbReference type="EMBL" id="PSF30076.1"/>
    </source>
</evidence>
<accession>A0A2T1LQW0</accession>